<gene>
    <name evidence="2" type="ORF">WJX74_006545</name>
</gene>
<feature type="compositionally biased region" description="Polar residues" evidence="1">
    <location>
        <begin position="640"/>
        <end position="657"/>
    </location>
</feature>
<proteinExistence type="predicted"/>
<keyword evidence="3" id="KW-1185">Reference proteome</keyword>
<evidence type="ECO:0000313" key="2">
    <source>
        <dbReference type="EMBL" id="KAK9830774.1"/>
    </source>
</evidence>
<comment type="caution">
    <text evidence="2">The sequence shown here is derived from an EMBL/GenBank/DDBJ whole genome shotgun (WGS) entry which is preliminary data.</text>
</comment>
<feature type="compositionally biased region" description="Polar residues" evidence="1">
    <location>
        <begin position="371"/>
        <end position="381"/>
    </location>
</feature>
<feature type="region of interest" description="Disordered" evidence="1">
    <location>
        <begin position="928"/>
        <end position="1029"/>
    </location>
</feature>
<feature type="compositionally biased region" description="Polar residues" evidence="1">
    <location>
        <begin position="1006"/>
        <end position="1019"/>
    </location>
</feature>
<feature type="region of interest" description="Disordered" evidence="1">
    <location>
        <begin position="810"/>
        <end position="830"/>
    </location>
</feature>
<feature type="region of interest" description="Disordered" evidence="1">
    <location>
        <begin position="606"/>
        <end position="728"/>
    </location>
</feature>
<feature type="compositionally biased region" description="Polar residues" evidence="1">
    <location>
        <begin position="817"/>
        <end position="827"/>
    </location>
</feature>
<feature type="compositionally biased region" description="Polar residues" evidence="1">
    <location>
        <begin position="501"/>
        <end position="512"/>
    </location>
</feature>
<accession>A0AAW1RAA3</accession>
<feature type="region of interest" description="Disordered" evidence="1">
    <location>
        <begin position="854"/>
        <end position="876"/>
    </location>
</feature>
<feature type="compositionally biased region" description="Polar residues" evidence="1">
    <location>
        <begin position="943"/>
        <end position="974"/>
    </location>
</feature>
<feature type="compositionally biased region" description="Basic and acidic residues" evidence="1">
    <location>
        <begin position="537"/>
        <end position="546"/>
    </location>
</feature>
<organism evidence="2 3">
    <name type="scientific">Apatococcus lobatus</name>
    <dbReference type="NCBI Taxonomy" id="904363"/>
    <lineage>
        <taxon>Eukaryota</taxon>
        <taxon>Viridiplantae</taxon>
        <taxon>Chlorophyta</taxon>
        <taxon>core chlorophytes</taxon>
        <taxon>Trebouxiophyceae</taxon>
        <taxon>Chlorellales</taxon>
        <taxon>Chlorellaceae</taxon>
        <taxon>Apatococcus</taxon>
    </lineage>
</organism>
<dbReference type="AlphaFoldDB" id="A0AAW1RAA3"/>
<evidence type="ECO:0000313" key="3">
    <source>
        <dbReference type="Proteomes" id="UP001438707"/>
    </source>
</evidence>
<feature type="compositionally biased region" description="Polar residues" evidence="1">
    <location>
        <begin position="476"/>
        <end position="488"/>
    </location>
</feature>
<name>A0AAW1RAA3_9CHLO</name>
<feature type="region of interest" description="Disordered" evidence="1">
    <location>
        <begin position="289"/>
        <end position="571"/>
    </location>
</feature>
<dbReference type="EMBL" id="JALJOS010000015">
    <property type="protein sequence ID" value="KAK9830774.1"/>
    <property type="molecule type" value="Genomic_DNA"/>
</dbReference>
<feature type="compositionally biased region" description="Polar residues" evidence="1">
    <location>
        <begin position="611"/>
        <end position="620"/>
    </location>
</feature>
<feature type="compositionally biased region" description="Polar residues" evidence="1">
    <location>
        <begin position="672"/>
        <end position="684"/>
    </location>
</feature>
<protein>
    <submittedName>
        <fullName evidence="2">Uncharacterized protein</fullName>
    </submittedName>
</protein>
<feature type="compositionally biased region" description="Polar residues" evidence="1">
    <location>
        <begin position="426"/>
        <end position="459"/>
    </location>
</feature>
<feature type="compositionally biased region" description="Basic and acidic residues" evidence="1">
    <location>
        <begin position="317"/>
        <end position="335"/>
    </location>
</feature>
<dbReference type="Proteomes" id="UP001438707">
    <property type="component" value="Unassembled WGS sequence"/>
</dbReference>
<evidence type="ECO:0000256" key="1">
    <source>
        <dbReference type="SAM" id="MobiDB-lite"/>
    </source>
</evidence>
<reference evidence="2 3" key="1">
    <citation type="journal article" date="2024" name="Nat. Commun.">
        <title>Phylogenomics reveals the evolutionary origins of lichenization in chlorophyte algae.</title>
        <authorList>
            <person name="Puginier C."/>
            <person name="Libourel C."/>
            <person name="Otte J."/>
            <person name="Skaloud P."/>
            <person name="Haon M."/>
            <person name="Grisel S."/>
            <person name="Petersen M."/>
            <person name="Berrin J.G."/>
            <person name="Delaux P.M."/>
            <person name="Dal Grande F."/>
            <person name="Keller J."/>
        </authorList>
    </citation>
    <scope>NUCLEOTIDE SEQUENCE [LARGE SCALE GENOMIC DNA]</scope>
    <source>
        <strain evidence="2 3">SAG 2145</strain>
    </source>
</reference>
<sequence length="1029" mass="110215">MGWTADRHLLTLAEQRAFGEIARSTDDASPKAAGKQRLRACLWHATDTQAGWLWLARGPKKPRKTGVAQLRGKDLILLAGVALLQKAEEDNRGAQDVSRIIIQALQVPTAQQIWSLDLEAVGLPFQKMVWLVATAAEVSAWDVIYSDFQCMVEARPNNAWGYFRMGYATLGRDRNLMATIKWLRLGLYVAQERGDDITACMCVWYIVRCLMSGGEGPSFTAADVNPLMAIAKPCKRNLKTEGMWEFCQGVHTLEKVVRREYKRLIATYGRDAQFPATLPLQWAGSWVSPRGDSAEDELAQSTVSPSAASDAASKNEGAGHLDHQRWPDLSTKDDFPEAGQLSARDPADYPMLQHSSSMPPQLQALGPVSALMSNGSNSTVPTAGAITPPSPIRAPGVHGSEPPKGPPEGPVQVSPTSILDLAASAASWNTGSGSQEDSHGDSQGYQGGCQDSQESSCEGSQGLHDSPDSSEPESSVSTPAAEQSQDTEISGFATVADTQLAAYSSESQQPFTQHAAAVDDGAFHDPVSEGRMSPSDSQEHPAEACEHVASCEVASGHDAAQPEQAFSADSDLSHDIALQKTSAHAMQSHSLSEWGSASLPTLTYPAAPEALTSQQDTGFPSMQGYDADQFCQAPEPADGQQHQQSAAGEQAFDTPQKQKGRDPWDIGASGRSLATHSPSSSLDSSYEAVVHELKDHLAQPSPPRLWATDENSPTRRRRRTSPEHQAADPVRSCLRAIKTGLFTPDRHHDANHSEMNGPAFDEPRGVCQSSTIPFPLDRLEVSCALQNQVPHGNGDPSSQDAQDGLCAYQGRSKSHESNNGSMTTPRSPLQAVSHLSHQNARNALPGRAMQSIMHSPFAAPGSPKGQSGHSCYSPAAHFPPSVMPQTPRHVLPTQLATDCTTKESLRTPNGSGVCQGPVESRARRICSPLPASPAVMGGRVRKASQNMQQALKASPSRSVSPYPGTSPSETPRSSSDADAKLDWPGQDGPGDMQEQLSHTADALWSHSVNLYSSSPSGSAATPEWVQRRV</sequence>